<organism evidence="1 2">
    <name type="scientific">Mucilaginibacter ximonensis</name>
    <dbReference type="NCBI Taxonomy" id="538021"/>
    <lineage>
        <taxon>Bacteria</taxon>
        <taxon>Pseudomonadati</taxon>
        <taxon>Bacteroidota</taxon>
        <taxon>Sphingobacteriia</taxon>
        <taxon>Sphingobacteriales</taxon>
        <taxon>Sphingobacteriaceae</taxon>
        <taxon>Mucilaginibacter</taxon>
    </lineage>
</organism>
<reference evidence="2" key="1">
    <citation type="journal article" date="2019" name="Int. J. Syst. Evol. Microbiol.">
        <title>The Global Catalogue of Microorganisms (GCM) 10K type strain sequencing project: providing services to taxonomists for standard genome sequencing and annotation.</title>
        <authorList>
            <consortium name="The Broad Institute Genomics Platform"/>
            <consortium name="The Broad Institute Genome Sequencing Center for Infectious Disease"/>
            <person name="Wu L."/>
            <person name="Ma J."/>
        </authorList>
    </citation>
    <scope>NUCLEOTIDE SEQUENCE [LARGE SCALE GENOMIC DNA]</scope>
    <source>
        <strain evidence="2">KCTC 22437</strain>
    </source>
</reference>
<gene>
    <name evidence="1" type="ORF">ACFS5N_02210</name>
</gene>
<accession>A0ABW5Y7S2</accession>
<protein>
    <submittedName>
        <fullName evidence="1">Uncharacterized protein</fullName>
    </submittedName>
</protein>
<proteinExistence type="predicted"/>
<dbReference type="Proteomes" id="UP001597557">
    <property type="component" value="Unassembled WGS sequence"/>
</dbReference>
<name>A0ABW5Y7S2_9SPHI</name>
<comment type="caution">
    <text evidence="1">The sequence shown here is derived from an EMBL/GenBank/DDBJ whole genome shotgun (WGS) entry which is preliminary data.</text>
</comment>
<sequence>MKTLVIPGDPHGMTAIMVPKSQEFHDHEVVQLSSTDHTQLVEKTIFRVVDAGEDKWELQFE</sequence>
<evidence type="ECO:0000313" key="2">
    <source>
        <dbReference type="Proteomes" id="UP001597557"/>
    </source>
</evidence>
<dbReference type="RefSeq" id="WP_377181774.1">
    <property type="nucleotide sequence ID" value="NZ_JBHUPD010000001.1"/>
</dbReference>
<dbReference type="EMBL" id="JBHUPD010000001">
    <property type="protein sequence ID" value="MFD2871263.1"/>
    <property type="molecule type" value="Genomic_DNA"/>
</dbReference>
<keyword evidence="2" id="KW-1185">Reference proteome</keyword>
<evidence type="ECO:0000313" key="1">
    <source>
        <dbReference type="EMBL" id="MFD2871263.1"/>
    </source>
</evidence>